<dbReference type="AlphaFoldDB" id="A0A1R3G5I5"/>
<organism evidence="1 2">
    <name type="scientific">Corchorus capsularis</name>
    <name type="common">Jute</name>
    <dbReference type="NCBI Taxonomy" id="210143"/>
    <lineage>
        <taxon>Eukaryota</taxon>
        <taxon>Viridiplantae</taxon>
        <taxon>Streptophyta</taxon>
        <taxon>Embryophyta</taxon>
        <taxon>Tracheophyta</taxon>
        <taxon>Spermatophyta</taxon>
        <taxon>Magnoliopsida</taxon>
        <taxon>eudicotyledons</taxon>
        <taxon>Gunneridae</taxon>
        <taxon>Pentapetalae</taxon>
        <taxon>rosids</taxon>
        <taxon>malvids</taxon>
        <taxon>Malvales</taxon>
        <taxon>Malvaceae</taxon>
        <taxon>Grewioideae</taxon>
        <taxon>Apeibeae</taxon>
        <taxon>Corchorus</taxon>
    </lineage>
</organism>
<protein>
    <submittedName>
        <fullName evidence="1">Uncharacterized protein</fullName>
    </submittedName>
</protein>
<feature type="non-terminal residue" evidence="1">
    <location>
        <position position="1"/>
    </location>
</feature>
<sequence>VIFMYVTSPKISNFGMIPKLNAYEGFAVCV</sequence>
<comment type="caution">
    <text evidence="1">The sequence shown here is derived from an EMBL/GenBank/DDBJ whole genome shotgun (WGS) entry which is preliminary data.</text>
</comment>
<proteinExistence type="predicted"/>
<dbReference type="Proteomes" id="UP000188268">
    <property type="component" value="Unassembled WGS sequence"/>
</dbReference>
<evidence type="ECO:0000313" key="1">
    <source>
        <dbReference type="EMBL" id="OMO53345.1"/>
    </source>
</evidence>
<reference evidence="1 2" key="1">
    <citation type="submission" date="2013-09" db="EMBL/GenBank/DDBJ databases">
        <title>Corchorus capsularis genome sequencing.</title>
        <authorList>
            <person name="Alam M."/>
            <person name="Haque M.S."/>
            <person name="Islam M.S."/>
            <person name="Emdad E.M."/>
            <person name="Islam M.M."/>
            <person name="Ahmed B."/>
            <person name="Halim A."/>
            <person name="Hossen Q.M.M."/>
            <person name="Hossain M.Z."/>
            <person name="Ahmed R."/>
            <person name="Khan M.M."/>
            <person name="Islam R."/>
            <person name="Rashid M.M."/>
            <person name="Khan S.A."/>
            <person name="Rahman M.S."/>
            <person name="Alam M."/>
        </authorList>
    </citation>
    <scope>NUCLEOTIDE SEQUENCE [LARGE SCALE GENOMIC DNA]</scope>
    <source>
        <strain evidence="2">cv. CVL-1</strain>
        <tissue evidence="1">Whole seedling</tissue>
    </source>
</reference>
<gene>
    <name evidence="1" type="ORF">CCACVL1_28704</name>
</gene>
<evidence type="ECO:0000313" key="2">
    <source>
        <dbReference type="Proteomes" id="UP000188268"/>
    </source>
</evidence>
<keyword evidence="2" id="KW-1185">Reference proteome</keyword>
<name>A0A1R3G5I5_COCAP</name>
<accession>A0A1R3G5I5</accession>
<dbReference type="Gramene" id="OMO53345">
    <property type="protein sequence ID" value="OMO53345"/>
    <property type="gene ID" value="CCACVL1_28704"/>
</dbReference>
<feature type="non-terminal residue" evidence="1">
    <location>
        <position position="30"/>
    </location>
</feature>
<dbReference type="EMBL" id="AWWV01015203">
    <property type="protein sequence ID" value="OMO53345.1"/>
    <property type="molecule type" value="Genomic_DNA"/>
</dbReference>